<comment type="caution">
    <text evidence="8">The sequence shown here is derived from an EMBL/GenBank/DDBJ whole genome shotgun (WGS) entry which is preliminary data.</text>
</comment>
<dbReference type="PROSITE" id="PS50110">
    <property type="entry name" value="RESPONSE_REGULATORY"/>
    <property type="match status" value="1"/>
</dbReference>
<dbReference type="CDD" id="cd17535">
    <property type="entry name" value="REC_NarL-like"/>
    <property type="match status" value="1"/>
</dbReference>
<accession>A0ABS4XNP2</accession>
<dbReference type="EMBL" id="JAGIOJ010000001">
    <property type="protein sequence ID" value="MBP2398077.1"/>
    <property type="molecule type" value="Genomic_DNA"/>
</dbReference>
<keyword evidence="2" id="KW-0805">Transcription regulation</keyword>
<evidence type="ECO:0000256" key="3">
    <source>
        <dbReference type="ARBA" id="ARBA00023125"/>
    </source>
</evidence>
<name>A0ABS4XNP2_GLUPR</name>
<dbReference type="InterPro" id="IPR016032">
    <property type="entry name" value="Sig_transdc_resp-reg_C-effctor"/>
</dbReference>
<keyword evidence="9" id="KW-1185">Reference proteome</keyword>
<dbReference type="InterPro" id="IPR000792">
    <property type="entry name" value="Tscrpt_reg_LuxR_C"/>
</dbReference>
<protein>
    <submittedName>
        <fullName evidence="8">DNA-binding NarL/FixJ family response regulator</fullName>
    </submittedName>
</protein>
<feature type="modified residue" description="4-aspartylphosphate" evidence="5">
    <location>
        <position position="63"/>
    </location>
</feature>
<evidence type="ECO:0000256" key="4">
    <source>
        <dbReference type="ARBA" id="ARBA00023163"/>
    </source>
</evidence>
<dbReference type="SUPFAM" id="SSF46894">
    <property type="entry name" value="C-terminal effector domain of the bipartite response regulators"/>
    <property type="match status" value="1"/>
</dbReference>
<dbReference type="Pfam" id="PF00072">
    <property type="entry name" value="Response_reg"/>
    <property type="match status" value="1"/>
</dbReference>
<dbReference type="SMART" id="SM00421">
    <property type="entry name" value="HTH_LUXR"/>
    <property type="match status" value="1"/>
</dbReference>
<dbReference type="InterPro" id="IPR039420">
    <property type="entry name" value="WalR-like"/>
</dbReference>
<keyword evidence="1 5" id="KW-0597">Phosphoprotein</keyword>
<evidence type="ECO:0000256" key="5">
    <source>
        <dbReference type="PROSITE-ProRule" id="PRU00169"/>
    </source>
</evidence>
<evidence type="ECO:0000256" key="2">
    <source>
        <dbReference type="ARBA" id="ARBA00023015"/>
    </source>
</evidence>
<organism evidence="8 9">
    <name type="scientific">Glutamicibacter protophormiae</name>
    <name type="common">Brevibacterium protophormiae</name>
    <dbReference type="NCBI Taxonomy" id="37930"/>
    <lineage>
        <taxon>Bacteria</taxon>
        <taxon>Bacillati</taxon>
        <taxon>Actinomycetota</taxon>
        <taxon>Actinomycetes</taxon>
        <taxon>Micrococcales</taxon>
        <taxon>Micrococcaceae</taxon>
        <taxon>Glutamicibacter</taxon>
    </lineage>
</organism>
<dbReference type="CDD" id="cd06170">
    <property type="entry name" value="LuxR_C_like"/>
    <property type="match status" value="1"/>
</dbReference>
<dbReference type="PANTHER" id="PTHR43214">
    <property type="entry name" value="TWO-COMPONENT RESPONSE REGULATOR"/>
    <property type="match status" value="1"/>
</dbReference>
<dbReference type="PROSITE" id="PS50043">
    <property type="entry name" value="HTH_LUXR_2"/>
    <property type="match status" value="1"/>
</dbReference>
<dbReference type="PRINTS" id="PR00038">
    <property type="entry name" value="HTHLUXR"/>
</dbReference>
<dbReference type="RefSeq" id="WP_188949815.1">
    <property type="nucleotide sequence ID" value="NZ_BMPH01000017.1"/>
</dbReference>
<dbReference type="InterPro" id="IPR058245">
    <property type="entry name" value="NreC/VraR/RcsB-like_REC"/>
</dbReference>
<keyword evidence="3 8" id="KW-0238">DNA-binding</keyword>
<dbReference type="SUPFAM" id="SSF52172">
    <property type="entry name" value="CheY-like"/>
    <property type="match status" value="1"/>
</dbReference>
<gene>
    <name evidence="8" type="ORF">JOF39_001158</name>
</gene>
<dbReference type="PROSITE" id="PS00622">
    <property type="entry name" value="HTH_LUXR_1"/>
    <property type="match status" value="1"/>
</dbReference>
<keyword evidence="4" id="KW-0804">Transcription</keyword>
<evidence type="ECO:0000313" key="9">
    <source>
        <dbReference type="Proteomes" id="UP001195422"/>
    </source>
</evidence>
<evidence type="ECO:0000259" key="7">
    <source>
        <dbReference type="PROSITE" id="PS50110"/>
    </source>
</evidence>
<dbReference type="Proteomes" id="UP001195422">
    <property type="component" value="Unassembled WGS sequence"/>
</dbReference>
<dbReference type="Pfam" id="PF00196">
    <property type="entry name" value="GerE"/>
    <property type="match status" value="1"/>
</dbReference>
<feature type="domain" description="HTH luxR-type" evidence="6">
    <location>
        <begin position="153"/>
        <end position="218"/>
    </location>
</feature>
<dbReference type="Gene3D" id="3.40.50.2300">
    <property type="match status" value="1"/>
</dbReference>
<evidence type="ECO:0000259" key="6">
    <source>
        <dbReference type="PROSITE" id="PS50043"/>
    </source>
</evidence>
<proteinExistence type="predicted"/>
<evidence type="ECO:0000313" key="8">
    <source>
        <dbReference type="EMBL" id="MBP2398077.1"/>
    </source>
</evidence>
<evidence type="ECO:0000256" key="1">
    <source>
        <dbReference type="ARBA" id="ARBA00022553"/>
    </source>
</evidence>
<reference evidence="8 9" key="1">
    <citation type="submission" date="2021-03" db="EMBL/GenBank/DDBJ databases">
        <title>Sequencing the genomes of 1000 actinobacteria strains.</title>
        <authorList>
            <person name="Klenk H.-P."/>
        </authorList>
    </citation>
    <scope>NUCLEOTIDE SEQUENCE [LARGE SCALE GENOMIC DNA]</scope>
    <source>
        <strain evidence="8 9">DSM 20168</strain>
    </source>
</reference>
<dbReference type="PANTHER" id="PTHR43214:SF24">
    <property type="entry name" value="TRANSCRIPTIONAL REGULATORY PROTEIN NARL-RELATED"/>
    <property type="match status" value="1"/>
</dbReference>
<dbReference type="InterPro" id="IPR001789">
    <property type="entry name" value="Sig_transdc_resp-reg_receiver"/>
</dbReference>
<dbReference type="SMART" id="SM00448">
    <property type="entry name" value="REC"/>
    <property type="match status" value="1"/>
</dbReference>
<dbReference type="GO" id="GO:0003677">
    <property type="term" value="F:DNA binding"/>
    <property type="evidence" value="ECO:0007669"/>
    <property type="project" value="UniProtKB-KW"/>
</dbReference>
<dbReference type="InterPro" id="IPR011006">
    <property type="entry name" value="CheY-like_superfamily"/>
</dbReference>
<sequence>MPSPPGPPPITANPHGWPPSTPISCRELVLCGIADFQVCAIAEDGGQAVELSELHRPDVVIMDLRMPVLDGIAATGRLVSRTPPPAVLVLSMFGDEDLVLAALRAGARGYLLKGAGEVQIERAVRAVAAGEAIFDAQIASRVLAYFDQPTDPALAALPMLTERELQVLRLMDRDLGNAAIAAELGVALKTVRNHVSNILAKLQVRDRYEAMQRLHARDQDLR</sequence>
<feature type="domain" description="Response regulatory" evidence="7">
    <location>
        <begin position="15"/>
        <end position="128"/>
    </location>
</feature>